<protein>
    <submittedName>
        <fullName evidence="10">Ger(X)C family spore germination protein</fullName>
    </submittedName>
</protein>
<dbReference type="RefSeq" id="WP_389214003.1">
    <property type="nucleotide sequence ID" value="NZ_JBIACJ010000001.1"/>
</dbReference>
<dbReference type="NCBIfam" id="TIGR02887">
    <property type="entry name" value="spore_ger_x_C"/>
    <property type="match status" value="1"/>
</dbReference>
<keyword evidence="11" id="KW-1185">Reference proteome</keyword>
<keyword evidence="3" id="KW-0309">Germination</keyword>
<comment type="subcellular location">
    <subcellularLocation>
        <location evidence="1">Membrane</location>
        <topology evidence="1">Lipid-anchor</topology>
    </subcellularLocation>
</comment>
<dbReference type="Proteomes" id="UP001601058">
    <property type="component" value="Unassembled WGS sequence"/>
</dbReference>
<evidence type="ECO:0000259" key="8">
    <source>
        <dbReference type="Pfam" id="PF05504"/>
    </source>
</evidence>
<dbReference type="PROSITE" id="PS51257">
    <property type="entry name" value="PROKAR_LIPOPROTEIN"/>
    <property type="match status" value="1"/>
</dbReference>
<dbReference type="InterPro" id="IPR038501">
    <property type="entry name" value="Spore_GerAC_C_sf"/>
</dbReference>
<keyword evidence="4" id="KW-0732">Signal</keyword>
<comment type="caution">
    <text evidence="10">The sequence shown here is derived from an EMBL/GenBank/DDBJ whole genome shotgun (WGS) entry which is preliminary data.</text>
</comment>
<keyword evidence="5" id="KW-0472">Membrane</keyword>
<organism evidence="10 11">
    <name type="scientific">Cytobacillus mangrovibacter</name>
    <dbReference type="NCBI Taxonomy" id="3299024"/>
    <lineage>
        <taxon>Bacteria</taxon>
        <taxon>Bacillati</taxon>
        <taxon>Bacillota</taxon>
        <taxon>Bacilli</taxon>
        <taxon>Bacillales</taxon>
        <taxon>Bacillaceae</taxon>
        <taxon>Cytobacillus</taxon>
    </lineage>
</organism>
<evidence type="ECO:0000259" key="9">
    <source>
        <dbReference type="Pfam" id="PF25198"/>
    </source>
</evidence>
<gene>
    <name evidence="10" type="ORF">ACFYKT_00720</name>
</gene>
<dbReference type="Pfam" id="PF05504">
    <property type="entry name" value="Spore_GerAC"/>
    <property type="match status" value="1"/>
</dbReference>
<evidence type="ECO:0000256" key="7">
    <source>
        <dbReference type="ARBA" id="ARBA00023288"/>
    </source>
</evidence>
<evidence type="ECO:0000256" key="3">
    <source>
        <dbReference type="ARBA" id="ARBA00022544"/>
    </source>
</evidence>
<reference evidence="10 11" key="1">
    <citation type="submission" date="2024-08" db="EMBL/GenBank/DDBJ databases">
        <title>Two novel Cytobacillus novel species.</title>
        <authorList>
            <person name="Liu G."/>
        </authorList>
    </citation>
    <scope>NUCLEOTIDE SEQUENCE [LARGE SCALE GENOMIC DNA]</scope>
    <source>
        <strain evidence="10 11">FJAT-53684</strain>
    </source>
</reference>
<keyword evidence="7" id="KW-0449">Lipoprotein</keyword>
<evidence type="ECO:0000313" key="10">
    <source>
        <dbReference type="EMBL" id="MFE8694875.1"/>
    </source>
</evidence>
<dbReference type="InterPro" id="IPR008844">
    <property type="entry name" value="Spore_GerAC-like"/>
</dbReference>
<keyword evidence="6" id="KW-0564">Palmitate</keyword>
<feature type="domain" description="Spore germination GerAC-like C-terminal" evidence="8">
    <location>
        <begin position="198"/>
        <end position="359"/>
    </location>
</feature>
<evidence type="ECO:0000313" key="11">
    <source>
        <dbReference type="Proteomes" id="UP001601058"/>
    </source>
</evidence>
<feature type="domain" description="Spore germination protein N-terminal" evidence="9">
    <location>
        <begin position="26"/>
        <end position="189"/>
    </location>
</feature>
<dbReference type="InterPro" id="IPR057336">
    <property type="entry name" value="GerAC_N"/>
</dbReference>
<dbReference type="PANTHER" id="PTHR35789:SF1">
    <property type="entry name" value="SPORE GERMINATION PROTEIN B3"/>
    <property type="match status" value="1"/>
</dbReference>
<dbReference type="InterPro" id="IPR046953">
    <property type="entry name" value="Spore_GerAC-like_C"/>
</dbReference>
<evidence type="ECO:0000256" key="5">
    <source>
        <dbReference type="ARBA" id="ARBA00023136"/>
    </source>
</evidence>
<dbReference type="Gene3D" id="3.30.300.210">
    <property type="entry name" value="Nutrient germinant receptor protein C, domain 3"/>
    <property type="match status" value="1"/>
</dbReference>
<evidence type="ECO:0000256" key="2">
    <source>
        <dbReference type="ARBA" id="ARBA00007886"/>
    </source>
</evidence>
<evidence type="ECO:0000256" key="6">
    <source>
        <dbReference type="ARBA" id="ARBA00023139"/>
    </source>
</evidence>
<dbReference type="Pfam" id="PF25198">
    <property type="entry name" value="Spore_GerAC_N"/>
    <property type="match status" value="1"/>
</dbReference>
<accession>A0ABW6JVR4</accession>
<evidence type="ECO:0000256" key="4">
    <source>
        <dbReference type="ARBA" id="ARBA00022729"/>
    </source>
</evidence>
<name>A0ABW6JVR4_9BACI</name>
<dbReference type="PANTHER" id="PTHR35789">
    <property type="entry name" value="SPORE GERMINATION PROTEIN B3"/>
    <property type="match status" value="1"/>
</dbReference>
<proteinExistence type="inferred from homology"/>
<sequence>MKKWRQKYILILMVCITLLAGCTRTRIIDKISIVHVFGFDQAENGQLIGTALFPEYTKSKSSDEIQLLDEQAQNANLIVSKMTTQTSTPVEIAKIRVLLFGNGYAESGVQDMVERFIITPQLGTNIQIAVSTNSANETLETFKKGKTLTLMDQIQHNMLSGSLPEINLHVFLNHFYGEGMDAYVPMITIDEKKMIKVDGIGVFKGDQFKLHLNREQTVLFSYIKDRKTEAIFKIVLDAKDPGELITVKGFRSKSKWDWDKNKGELNLQLKLDMTLTQYPNRYQLEKDKDVLKIKQLIEEKLVKDINDLVATLKENEVDPIGIGNIVRSKDDSWEEKSFYEQYPTLPINVNVKLQIIHSGLEG</sequence>
<evidence type="ECO:0000256" key="1">
    <source>
        <dbReference type="ARBA" id="ARBA00004635"/>
    </source>
</evidence>
<comment type="similarity">
    <text evidence="2">Belongs to the GerABKC lipoprotein family.</text>
</comment>
<dbReference type="EMBL" id="JBIACJ010000001">
    <property type="protein sequence ID" value="MFE8694875.1"/>
    <property type="molecule type" value="Genomic_DNA"/>
</dbReference>